<keyword evidence="13" id="KW-1185">Reference proteome</keyword>
<keyword evidence="7 10" id="KW-0418">Kinase</keyword>
<comment type="caution">
    <text evidence="12">The sequence shown here is derived from an EMBL/GenBank/DDBJ whole genome shotgun (WGS) entry which is preliminary data.</text>
</comment>
<dbReference type="EMBL" id="RJLN01000041">
    <property type="protein sequence ID" value="RNL98159.1"/>
    <property type="molecule type" value="Genomic_DNA"/>
</dbReference>
<dbReference type="Gene3D" id="3.40.50.300">
    <property type="entry name" value="P-loop containing nucleotide triphosphate hydrolases"/>
    <property type="match status" value="1"/>
</dbReference>
<evidence type="ECO:0000256" key="7">
    <source>
        <dbReference type="ARBA" id="ARBA00022777"/>
    </source>
</evidence>
<accession>A0ABX9WGD9</accession>
<keyword evidence="5 10" id="KW-0545">Nucleotide biosynthesis</keyword>
<name>A0ABX9WGD9_9ACTN</name>
<evidence type="ECO:0000256" key="8">
    <source>
        <dbReference type="ARBA" id="ARBA00022840"/>
    </source>
</evidence>
<dbReference type="InterPro" id="IPR039430">
    <property type="entry name" value="Thymidylate_kin-like_dom"/>
</dbReference>
<dbReference type="Proteomes" id="UP000280698">
    <property type="component" value="Unassembled WGS sequence"/>
</dbReference>
<dbReference type="CDD" id="cd01672">
    <property type="entry name" value="TMPK"/>
    <property type="match status" value="1"/>
</dbReference>
<evidence type="ECO:0000256" key="10">
    <source>
        <dbReference type="HAMAP-Rule" id="MF_00165"/>
    </source>
</evidence>
<dbReference type="Pfam" id="PF02223">
    <property type="entry name" value="Thymidylate_kin"/>
    <property type="match status" value="1"/>
</dbReference>
<evidence type="ECO:0000256" key="3">
    <source>
        <dbReference type="ARBA" id="ARBA00017144"/>
    </source>
</evidence>
<dbReference type="InterPro" id="IPR018094">
    <property type="entry name" value="Thymidylate_kinase"/>
</dbReference>
<feature type="domain" description="Thymidylate kinase-like" evidence="11">
    <location>
        <begin position="9"/>
        <end position="176"/>
    </location>
</feature>
<evidence type="ECO:0000259" key="11">
    <source>
        <dbReference type="Pfam" id="PF02223"/>
    </source>
</evidence>
<organism evidence="12 13">
    <name type="scientific">Micromonospora solifontis</name>
    <dbReference type="NCBI Taxonomy" id="2487138"/>
    <lineage>
        <taxon>Bacteria</taxon>
        <taxon>Bacillati</taxon>
        <taxon>Actinomycetota</taxon>
        <taxon>Actinomycetes</taxon>
        <taxon>Micromonosporales</taxon>
        <taxon>Micromonosporaceae</taxon>
        <taxon>Micromonospora</taxon>
    </lineage>
</organism>
<dbReference type="EC" id="2.7.4.9" evidence="2 10"/>
<comment type="similarity">
    <text evidence="1 10">Belongs to the thymidylate kinase family.</text>
</comment>
<evidence type="ECO:0000256" key="5">
    <source>
        <dbReference type="ARBA" id="ARBA00022727"/>
    </source>
</evidence>
<evidence type="ECO:0000256" key="2">
    <source>
        <dbReference type="ARBA" id="ARBA00012980"/>
    </source>
</evidence>
<keyword evidence="6 10" id="KW-0547">Nucleotide-binding</keyword>
<dbReference type="InterPro" id="IPR027417">
    <property type="entry name" value="P-loop_NTPase"/>
</dbReference>
<comment type="function">
    <text evidence="10">Phosphorylation of dTMP to form dTDP in both de novo and salvage pathways of dTTP synthesis.</text>
</comment>
<dbReference type="SUPFAM" id="SSF52540">
    <property type="entry name" value="P-loop containing nucleoside triphosphate hydrolases"/>
    <property type="match status" value="1"/>
</dbReference>
<sequence>MQRFPFIVIEGLDGTGKTTVRKGLFRLWEGLYEVTPLCVLTSNFLAADAAADIVKGKYQPSADNRDRYLQALVADKAATLARLVRPALPNRPVISDRWLVSELAFFAVKHDMKPGETYERLAAGITQPVDLTLVLDLDPRDSLQRAHGRQGDAVRADWDVLDVQARVRQVYTEIVSEPAAYPLLGEVAHIDASASPGGVLDQVWQALIAHDLVPSLDPATEAVAGDR</sequence>
<comment type="catalytic activity">
    <reaction evidence="9 10">
        <text>dTMP + ATP = dTDP + ADP</text>
        <dbReference type="Rhea" id="RHEA:13517"/>
        <dbReference type="ChEBI" id="CHEBI:30616"/>
        <dbReference type="ChEBI" id="CHEBI:58369"/>
        <dbReference type="ChEBI" id="CHEBI:63528"/>
        <dbReference type="ChEBI" id="CHEBI:456216"/>
        <dbReference type="EC" id="2.7.4.9"/>
    </reaction>
</comment>
<evidence type="ECO:0000313" key="13">
    <source>
        <dbReference type="Proteomes" id="UP000280698"/>
    </source>
</evidence>
<dbReference type="GO" id="GO:0016301">
    <property type="term" value="F:kinase activity"/>
    <property type="evidence" value="ECO:0007669"/>
    <property type="project" value="UniProtKB-KW"/>
</dbReference>
<keyword evidence="4 10" id="KW-0808">Transferase</keyword>
<evidence type="ECO:0000256" key="4">
    <source>
        <dbReference type="ARBA" id="ARBA00022679"/>
    </source>
</evidence>
<evidence type="ECO:0000256" key="1">
    <source>
        <dbReference type="ARBA" id="ARBA00009776"/>
    </source>
</evidence>
<dbReference type="HAMAP" id="MF_00165">
    <property type="entry name" value="Thymidylate_kinase"/>
    <property type="match status" value="1"/>
</dbReference>
<dbReference type="RefSeq" id="WP_123241716.1">
    <property type="nucleotide sequence ID" value="NZ_JAAHBY010000041.1"/>
</dbReference>
<gene>
    <name evidence="10" type="primary">tmk</name>
    <name evidence="12" type="ORF">EFE23_15940</name>
</gene>
<dbReference type="PANTHER" id="PTHR10344:SF4">
    <property type="entry name" value="UMP-CMP KINASE 2, MITOCHONDRIAL"/>
    <property type="match status" value="1"/>
</dbReference>
<evidence type="ECO:0000256" key="9">
    <source>
        <dbReference type="ARBA" id="ARBA00048743"/>
    </source>
</evidence>
<evidence type="ECO:0000256" key="6">
    <source>
        <dbReference type="ARBA" id="ARBA00022741"/>
    </source>
</evidence>
<protein>
    <recommendedName>
        <fullName evidence="3 10">Thymidylate kinase</fullName>
        <ecNumber evidence="2 10">2.7.4.9</ecNumber>
    </recommendedName>
    <alternativeName>
        <fullName evidence="10">dTMP kinase</fullName>
    </alternativeName>
</protein>
<reference evidence="12 13" key="1">
    <citation type="submission" date="2018-11" db="EMBL/GenBank/DDBJ databases">
        <title>Micromonospora sp. PPF5-17, a new actinomycetes isolated from a hot spring soil.</title>
        <authorList>
            <person name="Thawai C."/>
        </authorList>
    </citation>
    <scope>NUCLEOTIDE SEQUENCE [LARGE SCALE GENOMIC DNA]</scope>
    <source>
        <strain evidence="12 13">PPF5-17</strain>
    </source>
</reference>
<feature type="binding site" evidence="10">
    <location>
        <begin position="11"/>
        <end position="18"/>
    </location>
    <ligand>
        <name>ATP</name>
        <dbReference type="ChEBI" id="CHEBI:30616"/>
    </ligand>
</feature>
<dbReference type="PANTHER" id="PTHR10344">
    <property type="entry name" value="THYMIDYLATE KINASE"/>
    <property type="match status" value="1"/>
</dbReference>
<proteinExistence type="inferred from homology"/>
<keyword evidence="8 10" id="KW-0067">ATP-binding</keyword>
<evidence type="ECO:0000313" key="12">
    <source>
        <dbReference type="EMBL" id="RNL98159.1"/>
    </source>
</evidence>